<comment type="subcellular location">
    <subcellularLocation>
        <location evidence="1">Secreted</location>
        <location evidence="1">Cell wall</location>
    </subcellularLocation>
</comment>
<dbReference type="InterPro" id="IPR011252">
    <property type="entry name" value="Fibrogen-bd_dom1"/>
</dbReference>
<organism evidence="10 11">
    <name type="scientific">Corynebacterium kutscheri</name>
    <dbReference type="NCBI Taxonomy" id="35755"/>
    <lineage>
        <taxon>Bacteria</taxon>
        <taxon>Bacillati</taxon>
        <taxon>Actinomycetota</taxon>
        <taxon>Actinomycetes</taxon>
        <taxon>Mycobacteriales</taxon>
        <taxon>Corynebacteriaceae</taxon>
        <taxon>Corynebacterium</taxon>
    </lineage>
</organism>
<evidence type="ECO:0000256" key="5">
    <source>
        <dbReference type="ARBA" id="ARBA00023088"/>
    </source>
</evidence>
<feature type="chain" id="PRO_5043120046" description="DUF5979 domain-containing protein" evidence="8">
    <location>
        <begin position="25"/>
        <end position="939"/>
    </location>
</feature>
<keyword evidence="7" id="KW-1133">Transmembrane helix</keyword>
<dbReference type="HOGENOM" id="CLU_010359_1_0_11"/>
<dbReference type="PANTHER" id="PTHR35365">
    <property type="entry name" value="LP04239P"/>
    <property type="match status" value="1"/>
</dbReference>
<evidence type="ECO:0000259" key="9">
    <source>
        <dbReference type="Pfam" id="PF19407"/>
    </source>
</evidence>
<dbReference type="Gene3D" id="2.60.40.1280">
    <property type="match status" value="1"/>
</dbReference>
<evidence type="ECO:0000313" key="11">
    <source>
        <dbReference type="Proteomes" id="UP000033457"/>
    </source>
</evidence>
<evidence type="ECO:0000256" key="6">
    <source>
        <dbReference type="SAM" id="MobiDB-lite"/>
    </source>
</evidence>
<feature type="domain" description="DUF5979" evidence="9">
    <location>
        <begin position="501"/>
        <end position="605"/>
    </location>
</feature>
<feature type="region of interest" description="Disordered" evidence="6">
    <location>
        <begin position="725"/>
        <end position="901"/>
    </location>
</feature>
<dbReference type="KEGG" id="cku:UL82_07510"/>
<keyword evidence="11" id="KW-1185">Reference proteome</keyword>
<dbReference type="RefSeq" id="WP_052735915.1">
    <property type="nucleotide sequence ID" value="NZ_LR134381.1"/>
</dbReference>
<dbReference type="Proteomes" id="UP000033457">
    <property type="component" value="Chromosome"/>
</dbReference>
<keyword evidence="3" id="KW-0964">Secreted</keyword>
<evidence type="ECO:0000256" key="3">
    <source>
        <dbReference type="ARBA" id="ARBA00022525"/>
    </source>
</evidence>
<dbReference type="PRINTS" id="PR01217">
    <property type="entry name" value="PRICHEXTENSN"/>
</dbReference>
<keyword evidence="7" id="KW-0472">Membrane</keyword>
<feature type="domain" description="DUF5979" evidence="9">
    <location>
        <begin position="618"/>
        <end position="726"/>
    </location>
</feature>
<dbReference type="Gene3D" id="2.60.40.1140">
    <property type="entry name" value="Collagen-binding surface protein Cna, B-type domain"/>
    <property type="match status" value="3"/>
</dbReference>
<dbReference type="InterPro" id="IPR053121">
    <property type="entry name" value="Spore_Coat_Assembly"/>
</dbReference>
<dbReference type="STRING" id="35755.UL82_07510"/>
<keyword evidence="4 8" id="KW-0732">Signal</keyword>
<dbReference type="Pfam" id="PF19407">
    <property type="entry name" value="DUF5979"/>
    <property type="match status" value="3"/>
</dbReference>
<feature type="signal peptide" evidence="8">
    <location>
        <begin position="1"/>
        <end position="24"/>
    </location>
</feature>
<feature type="transmembrane region" description="Helical" evidence="7">
    <location>
        <begin position="912"/>
        <end position="933"/>
    </location>
</feature>
<dbReference type="AlphaFoldDB" id="A0A0F6R2H5"/>
<proteinExistence type="predicted"/>
<evidence type="ECO:0000256" key="4">
    <source>
        <dbReference type="ARBA" id="ARBA00022729"/>
    </source>
</evidence>
<keyword evidence="5" id="KW-0572">Peptidoglycan-anchor</keyword>
<evidence type="ECO:0000256" key="1">
    <source>
        <dbReference type="ARBA" id="ARBA00004191"/>
    </source>
</evidence>
<dbReference type="EMBL" id="CP011312">
    <property type="protein sequence ID" value="AKE41663.1"/>
    <property type="molecule type" value="Genomic_DNA"/>
</dbReference>
<protein>
    <recommendedName>
        <fullName evidence="9">DUF5979 domain-containing protein</fullName>
    </recommendedName>
</protein>
<keyword evidence="2" id="KW-0134">Cell wall</keyword>
<gene>
    <name evidence="10" type="ORF">UL82_07510</name>
</gene>
<sequence length="939" mass="101461">MLLTLVLIASFTPLIIGNAPRAAAATCTGGGWSDLHWKSDSPNVKNGKYIGPGGHAEVEFKWTAPKGAKGGDSFELDLPAQLRSVDTGPITLQDENGNIVATGKWNGNKFIITLTGFQDINFDVNGSAYVSVAWNTNKDFTGDLVFNGCGTGKLPGEYKHREGGLFHDDSKIGEYIGFDEKTRNHKIQWSVGIDPRQHQNNTHLVRVTDKAPKGWQFTCDFNDNNGYAPVYVSSFIGSKEQPQSKRHIIYNASGHPQGGRREGFKNINSENDRIDGFSEGHHYTIKCSPEQVTVEFPYGLYEQSAPVLTITAVTKEAPQPGSNVINKAMIDNVGVEGSVRFPSAGGLGRGKRGGFTVEKNVVGTEEDKAREFTFDYKCTHPSYPKGERDKNGQVTVRNGSVVHVMGLEKNLKCTITEITPPSEKGKKLTTSWVVFDADKNVKIVSAASMFEFTVDELFKEATQILVTNKYERETGGFRLRKMAHSSDEAGNLIDQESKFQTAIKDKTFSFPYICTLPEVNGKEGEKRQGTIKLKNGQTSSDVTDLPIGTECTVTENTDGLDIDDYQHKEVSWLGRDGTQNGATGYTFTITGKPDSIAQYTAVNIYDPKEKPKPETRGFTLKKEVKGLEDDKTFKFSWICNGDHGTTPTRGETTLKNGEEHKVDGLPLESTCRVSETNASVSGYDHTLKWFIDDKPATPVAGGTIVMVNPRSKDKAELVVTAVNSYTPVVPPAPPTTTETTTTTTTTETTTESTTSTTTTTEPTTSSSTTTTTTEATTEPTTSSSTTTTTTEPTTSSSTTTTEPTTSSSVPPTTTTSEPTTVPTTTTTESTTTSSSVPPSTTTSPSTSTTTPKIPPIIPIPIPIPPAPQPVPPVPHPTPSVTTPPVATPTTQLSTPQKPDTQQRELARTGASVIWMLLAAVLLAGAGGVIVYFANNKKRR</sequence>
<dbReference type="SUPFAM" id="SSF49401">
    <property type="entry name" value="Bacterial adhesins"/>
    <property type="match status" value="1"/>
</dbReference>
<feature type="compositionally biased region" description="Low complexity" evidence="6">
    <location>
        <begin position="878"/>
        <end position="890"/>
    </location>
</feature>
<keyword evidence="7" id="KW-0812">Transmembrane</keyword>
<feature type="compositionally biased region" description="Pro residues" evidence="6">
    <location>
        <begin position="852"/>
        <end position="877"/>
    </location>
</feature>
<feature type="domain" description="DUF5979" evidence="9">
    <location>
        <begin position="355"/>
        <end position="471"/>
    </location>
</feature>
<reference evidence="10 11" key="1">
    <citation type="journal article" date="2015" name="Genome Announc.">
        <title>Complete Genome Sequence of Corynebacterium kutscheri DSM 20755, a Corynebacterial Type Strain with Remarkably Low G+C Content of Chromosomal DNA.</title>
        <authorList>
            <person name="Ruckert C."/>
            <person name="Albersmeier A."/>
            <person name="Winkler A."/>
            <person name="Tauch A."/>
        </authorList>
    </citation>
    <scope>NUCLEOTIDE SEQUENCE [LARGE SCALE GENOMIC DNA]</scope>
    <source>
        <strain evidence="10 11">DSM 20755</strain>
    </source>
</reference>
<dbReference type="InterPro" id="IPR046022">
    <property type="entry name" value="DUF5979"/>
</dbReference>
<dbReference type="InterPro" id="IPR008966">
    <property type="entry name" value="Adhesion_dom_sf"/>
</dbReference>
<feature type="compositionally biased region" description="Low complexity" evidence="6">
    <location>
        <begin position="735"/>
        <end position="851"/>
    </location>
</feature>
<name>A0A0F6R2H5_9CORY</name>
<evidence type="ECO:0000256" key="2">
    <source>
        <dbReference type="ARBA" id="ARBA00022512"/>
    </source>
</evidence>
<accession>A0A0F6R2H5</accession>
<evidence type="ECO:0000256" key="7">
    <source>
        <dbReference type="SAM" id="Phobius"/>
    </source>
</evidence>
<evidence type="ECO:0000256" key="8">
    <source>
        <dbReference type="SAM" id="SignalP"/>
    </source>
</evidence>
<dbReference type="GO" id="GO:0007155">
    <property type="term" value="P:cell adhesion"/>
    <property type="evidence" value="ECO:0007669"/>
    <property type="project" value="InterPro"/>
</dbReference>
<dbReference type="PANTHER" id="PTHR35365:SF18">
    <property type="entry name" value="MUCIN-19-LIKE-RELATED"/>
    <property type="match status" value="1"/>
</dbReference>
<evidence type="ECO:0000313" key="10">
    <source>
        <dbReference type="EMBL" id="AKE41663.1"/>
    </source>
</evidence>